<evidence type="ECO:0000313" key="4">
    <source>
        <dbReference type="Proteomes" id="UP000095767"/>
    </source>
</evidence>
<feature type="domain" description="DUF7378" evidence="2">
    <location>
        <begin position="7"/>
        <end position="150"/>
    </location>
</feature>
<dbReference type="InterPro" id="IPR055802">
    <property type="entry name" value="DUF7378"/>
</dbReference>
<evidence type="ECO:0000259" key="2">
    <source>
        <dbReference type="Pfam" id="PF24095"/>
    </source>
</evidence>
<dbReference type="EMBL" id="LWDX02068616">
    <property type="protein sequence ID" value="OEL14906.1"/>
    <property type="molecule type" value="Genomic_DNA"/>
</dbReference>
<feature type="transmembrane region" description="Helical" evidence="1">
    <location>
        <begin position="122"/>
        <end position="144"/>
    </location>
</feature>
<dbReference type="OrthoDB" id="688798at2759"/>
<organism evidence="3 4">
    <name type="scientific">Dichanthelium oligosanthes</name>
    <dbReference type="NCBI Taxonomy" id="888268"/>
    <lineage>
        <taxon>Eukaryota</taxon>
        <taxon>Viridiplantae</taxon>
        <taxon>Streptophyta</taxon>
        <taxon>Embryophyta</taxon>
        <taxon>Tracheophyta</taxon>
        <taxon>Spermatophyta</taxon>
        <taxon>Magnoliopsida</taxon>
        <taxon>Liliopsida</taxon>
        <taxon>Poales</taxon>
        <taxon>Poaceae</taxon>
        <taxon>PACMAD clade</taxon>
        <taxon>Panicoideae</taxon>
        <taxon>Panicodae</taxon>
        <taxon>Paniceae</taxon>
        <taxon>Dichantheliinae</taxon>
        <taxon>Dichanthelium</taxon>
    </lineage>
</organism>
<gene>
    <name evidence="3" type="ORF">BAE44_0024078</name>
</gene>
<feature type="transmembrane region" description="Helical" evidence="1">
    <location>
        <begin position="57"/>
        <end position="75"/>
    </location>
</feature>
<accession>A0A1E5UPW5</accession>
<reference evidence="3 4" key="1">
    <citation type="submission" date="2016-09" db="EMBL/GenBank/DDBJ databases">
        <title>The draft genome of Dichanthelium oligosanthes: A C3 panicoid grass species.</title>
        <authorList>
            <person name="Studer A.J."/>
            <person name="Schnable J.C."/>
            <person name="Brutnell T.P."/>
        </authorList>
    </citation>
    <scope>NUCLEOTIDE SEQUENCE [LARGE SCALE GENOMIC DNA]</scope>
    <source>
        <strain evidence="4">cv. Kellogg 1175</strain>
        <tissue evidence="3">Leaf</tissue>
    </source>
</reference>
<name>A0A1E5UPW5_9POAL</name>
<evidence type="ECO:0000256" key="1">
    <source>
        <dbReference type="SAM" id="Phobius"/>
    </source>
</evidence>
<keyword evidence="1" id="KW-1133">Transmembrane helix</keyword>
<feature type="transmembrane region" description="Helical" evidence="1">
    <location>
        <begin position="21"/>
        <end position="45"/>
    </location>
</feature>
<keyword evidence="4" id="KW-1185">Reference proteome</keyword>
<keyword evidence="1" id="KW-0812">Transmembrane</keyword>
<comment type="caution">
    <text evidence="3">The sequence shown here is derived from an EMBL/GenBank/DDBJ whole genome shotgun (WGS) entry which is preliminary data.</text>
</comment>
<protein>
    <recommendedName>
        <fullName evidence="2">DUF7378 domain-containing protein</fullName>
    </recommendedName>
</protein>
<evidence type="ECO:0000313" key="3">
    <source>
        <dbReference type="EMBL" id="OEL14906.1"/>
    </source>
</evidence>
<dbReference type="AlphaFoldDB" id="A0A1E5UPW5"/>
<dbReference type="Proteomes" id="UP000095767">
    <property type="component" value="Unassembled WGS sequence"/>
</dbReference>
<keyword evidence="1" id="KW-0472">Membrane</keyword>
<dbReference type="Pfam" id="PF24095">
    <property type="entry name" value="DUF7378"/>
    <property type="match status" value="1"/>
</dbReference>
<sequence>MPTAPTLTIGEARPNVSRARIYIGTALLVSWIFAAVVFAMRIAVLPSDPTLLSRVPWLLPLWTLWGVYLSLAFVVRSYANLYLPRTPVAVDEAINDVGLVAIGCGQPMEAIIVGLPVGDERIVMSCTGVVAAFVVGLLAFWVWLVRTYGGPAQQPSRLPSTDAKAG</sequence>
<proteinExistence type="predicted"/>